<dbReference type="EMBL" id="SOML01000001">
    <property type="protein sequence ID" value="TFD98522.1"/>
    <property type="molecule type" value="Genomic_DNA"/>
</dbReference>
<gene>
    <name evidence="11" type="ORF">E2605_00120</name>
</gene>
<feature type="transmembrane region" description="Helical" evidence="7">
    <location>
        <begin position="29"/>
        <end position="51"/>
    </location>
</feature>
<feature type="domain" description="Multidrug resistance protein MdtA-like alpha-helical hairpin" evidence="8">
    <location>
        <begin position="141"/>
        <end position="233"/>
    </location>
</feature>
<comment type="caution">
    <text evidence="11">The sequence shown here is derived from an EMBL/GenBank/DDBJ whole genome shotgun (WGS) entry which is preliminary data.</text>
</comment>
<proteinExistence type="predicted"/>
<dbReference type="InterPro" id="IPR058792">
    <property type="entry name" value="Beta-barrel_RND_2"/>
</dbReference>
<dbReference type="InterPro" id="IPR058625">
    <property type="entry name" value="MdtA-like_BSH"/>
</dbReference>
<name>A0A4Y8LAP7_9BACT</name>
<dbReference type="SUPFAM" id="SSF111369">
    <property type="entry name" value="HlyD-like secretion proteins"/>
    <property type="match status" value="3"/>
</dbReference>
<feature type="domain" description="CusB-like beta-barrel" evidence="10">
    <location>
        <begin position="270"/>
        <end position="308"/>
    </location>
</feature>
<evidence type="ECO:0000259" key="10">
    <source>
        <dbReference type="Pfam" id="PF25954"/>
    </source>
</evidence>
<evidence type="ECO:0000256" key="1">
    <source>
        <dbReference type="ARBA" id="ARBA00004167"/>
    </source>
</evidence>
<dbReference type="PANTHER" id="PTHR30386:SF26">
    <property type="entry name" value="TRANSPORT PROTEIN COMB"/>
    <property type="match status" value="1"/>
</dbReference>
<feature type="coiled-coil region" evidence="5">
    <location>
        <begin position="143"/>
        <end position="194"/>
    </location>
</feature>
<keyword evidence="3 7" id="KW-1133">Transmembrane helix</keyword>
<sequence>MDIEKSEIEEKLEQQRIYKKLQSKKKRNLLLNIITIVLALAGIVWACNIFLRYYEYEITNDATVEQYVSPVNSKVQGYIKKINFTDHQYVHKGDTLLVIDDREFQIKLLDAEAAMKDAEASAEILSSTINTAAANVAVSLANIEEAKARLWKSEQDYNRYKNLLAADAVSQQQFDQMKTEYEAMKAHYNSLSKQQESVRSVSSETQKKRNSTEAAIARRKSDLAMAELNLSYTVITAPYSGYVGRRALDEGQLIQAGQTITNLVKGEDKWIIANYREKQIENIYIGQMVNIKVDAIKGKVFKGKVTAISEATGSKYSLLPTDNSAGNFVKIQQRIPVRIDFVDASKEDMSKLRAGMMVETEAILRE</sequence>
<dbReference type="Pfam" id="PF25917">
    <property type="entry name" value="BSH_RND"/>
    <property type="match status" value="1"/>
</dbReference>
<evidence type="ECO:0000256" key="4">
    <source>
        <dbReference type="ARBA" id="ARBA00023136"/>
    </source>
</evidence>
<dbReference type="GO" id="GO:0016020">
    <property type="term" value="C:membrane"/>
    <property type="evidence" value="ECO:0007669"/>
    <property type="project" value="UniProtKB-SubCell"/>
</dbReference>
<evidence type="ECO:0000259" key="9">
    <source>
        <dbReference type="Pfam" id="PF25917"/>
    </source>
</evidence>
<evidence type="ECO:0000256" key="6">
    <source>
        <dbReference type="SAM" id="MobiDB-lite"/>
    </source>
</evidence>
<keyword evidence="4 7" id="KW-0472">Membrane</keyword>
<dbReference type="AlphaFoldDB" id="A0A4Y8LAP7"/>
<dbReference type="OrthoDB" id="9811754at2"/>
<dbReference type="Pfam" id="PF25954">
    <property type="entry name" value="Beta-barrel_RND_2"/>
    <property type="match status" value="1"/>
</dbReference>
<evidence type="ECO:0000313" key="12">
    <source>
        <dbReference type="Proteomes" id="UP000297861"/>
    </source>
</evidence>
<dbReference type="Gene3D" id="1.10.287.470">
    <property type="entry name" value="Helix hairpin bin"/>
    <property type="match status" value="1"/>
</dbReference>
<keyword evidence="2 7" id="KW-0812">Transmembrane</keyword>
<evidence type="ECO:0000256" key="5">
    <source>
        <dbReference type="SAM" id="Coils"/>
    </source>
</evidence>
<dbReference type="Gene3D" id="2.40.50.100">
    <property type="match status" value="1"/>
</dbReference>
<dbReference type="PANTHER" id="PTHR30386">
    <property type="entry name" value="MEMBRANE FUSION SUBUNIT OF EMRAB-TOLC MULTIDRUG EFFLUX PUMP"/>
    <property type="match status" value="1"/>
</dbReference>
<feature type="domain" description="Multidrug resistance protein MdtA-like barrel-sandwich hybrid" evidence="9">
    <location>
        <begin position="71"/>
        <end position="264"/>
    </location>
</feature>
<dbReference type="InterPro" id="IPR050739">
    <property type="entry name" value="MFP"/>
</dbReference>
<dbReference type="Gene3D" id="2.40.30.170">
    <property type="match status" value="1"/>
</dbReference>
<keyword evidence="12" id="KW-1185">Reference proteome</keyword>
<comment type="subcellular location">
    <subcellularLocation>
        <location evidence="1">Membrane</location>
        <topology evidence="1">Single-pass membrane protein</topology>
    </subcellularLocation>
</comment>
<dbReference type="GO" id="GO:0055085">
    <property type="term" value="P:transmembrane transport"/>
    <property type="evidence" value="ECO:0007669"/>
    <property type="project" value="InterPro"/>
</dbReference>
<feature type="region of interest" description="Disordered" evidence="6">
    <location>
        <begin position="194"/>
        <end position="214"/>
    </location>
</feature>
<reference evidence="11 12" key="1">
    <citation type="submission" date="2019-03" db="EMBL/GenBank/DDBJ databases">
        <title>San Antonio Military Medical Center submission to MRSN (WRAIR), pending publication.</title>
        <authorList>
            <person name="Blyth D.M."/>
            <person name="Mccarthy S.L."/>
            <person name="Schall S.E."/>
            <person name="Stam J.A."/>
            <person name="Ong A.C."/>
            <person name="Mcgann P.T."/>
        </authorList>
    </citation>
    <scope>NUCLEOTIDE SEQUENCE [LARGE SCALE GENOMIC DNA]</scope>
    <source>
        <strain evidence="11 12">MRSN571793</strain>
    </source>
</reference>
<evidence type="ECO:0000256" key="7">
    <source>
        <dbReference type="SAM" id="Phobius"/>
    </source>
</evidence>
<evidence type="ECO:0000259" key="8">
    <source>
        <dbReference type="Pfam" id="PF25876"/>
    </source>
</evidence>
<protein>
    <submittedName>
        <fullName evidence="11">HlyD family secretion protein</fullName>
    </submittedName>
</protein>
<dbReference type="Pfam" id="PF25876">
    <property type="entry name" value="HH_MFP_RND"/>
    <property type="match status" value="1"/>
</dbReference>
<evidence type="ECO:0000256" key="3">
    <source>
        <dbReference type="ARBA" id="ARBA00022989"/>
    </source>
</evidence>
<dbReference type="InterPro" id="IPR058624">
    <property type="entry name" value="MdtA-like_HH"/>
</dbReference>
<keyword evidence="5" id="KW-0175">Coiled coil</keyword>
<evidence type="ECO:0000256" key="2">
    <source>
        <dbReference type="ARBA" id="ARBA00022692"/>
    </source>
</evidence>
<organism evidence="11 12">
    <name type="scientific">Dysgonomonas capnocytophagoides</name>
    <dbReference type="NCBI Taxonomy" id="45254"/>
    <lineage>
        <taxon>Bacteria</taxon>
        <taxon>Pseudomonadati</taxon>
        <taxon>Bacteroidota</taxon>
        <taxon>Bacteroidia</taxon>
        <taxon>Bacteroidales</taxon>
        <taxon>Dysgonomonadaceae</taxon>
        <taxon>Dysgonomonas</taxon>
    </lineage>
</organism>
<dbReference type="RefSeq" id="WP_134435144.1">
    <property type="nucleotide sequence ID" value="NZ_AP028867.1"/>
</dbReference>
<dbReference type="STRING" id="1121485.GCA_000426485_00785"/>
<accession>A0A4Y8LAP7</accession>
<feature type="compositionally biased region" description="Polar residues" evidence="6">
    <location>
        <begin position="194"/>
        <end position="204"/>
    </location>
</feature>
<evidence type="ECO:0000313" key="11">
    <source>
        <dbReference type="EMBL" id="TFD98522.1"/>
    </source>
</evidence>
<dbReference type="Proteomes" id="UP000297861">
    <property type="component" value="Unassembled WGS sequence"/>
</dbReference>